<sequence>MTESKPLIAIDLGTSNSLVGIFENGQSRLIENPYGCKLTPSAIAMDEQGQILIGQAALELRSGGNEVLTSFKRLMGTSKRLKLGQQTFSAVELSSLILKSLKQDVEHELKCEVEEAVITVPAYFNDIQRQATISAAELAGLKVSRLINEPTAAALAYGLGQTEDSCFLIFDLGGGTFDVSIVELFDGIIEVRASAGDNYLGGDDFVQLLMKQYWKKNASVFSYIENTIPLDIEIALKAKAQHCLHVLSKESQTTLNFKWKDKEATLDVSQEEFASWSEPLLLRLRRPLERALRDARILPQQVDQIIMVGGATRIPAVRKMVTKLFGRFPSTSVQPDEAIVRGACVQAGLKSKDLSLKEVVLTDVCPFSLGIAVGLDEQFSPILERNTVIPASKVNTYTAMNKGQREINVRIYQGEHRLCKENIFLGELNIPLPSNDDHLSIEVRFSYNPNGILDVDVEVPITGEKLQKVVINHQSVMSPEQVEQARKQLQKLKIHPRDNLMNKSLLLRAERLFSERTGDIRLQIGERTQQFNHILNLQDERQIREVRQYFEAFLNEIEDLSLFEEY</sequence>
<dbReference type="PROSITE" id="PS00297">
    <property type="entry name" value="HSP70_1"/>
    <property type="match status" value="1"/>
</dbReference>
<evidence type="ECO:0000256" key="1">
    <source>
        <dbReference type="ARBA" id="ARBA00007381"/>
    </source>
</evidence>
<dbReference type="GO" id="GO:0005524">
    <property type="term" value="F:ATP binding"/>
    <property type="evidence" value="ECO:0007669"/>
    <property type="project" value="UniProtKB-KW"/>
</dbReference>
<dbReference type="InterPro" id="IPR043129">
    <property type="entry name" value="ATPase_NBD"/>
</dbReference>
<evidence type="ECO:0000256" key="2">
    <source>
        <dbReference type="ARBA" id="ARBA00022741"/>
    </source>
</evidence>
<keyword evidence="7" id="KW-1185">Reference proteome</keyword>
<dbReference type="PRINTS" id="PR00301">
    <property type="entry name" value="HEATSHOCK70"/>
</dbReference>
<dbReference type="GO" id="GO:0140662">
    <property type="term" value="F:ATP-dependent protein folding chaperone"/>
    <property type="evidence" value="ECO:0007669"/>
    <property type="project" value="InterPro"/>
</dbReference>
<dbReference type="FunFam" id="3.30.420.40:FF:000071">
    <property type="entry name" value="Molecular chaperone DnaK"/>
    <property type="match status" value="1"/>
</dbReference>
<accession>V2UXU5</accession>
<dbReference type="Pfam" id="PF00012">
    <property type="entry name" value="HSP70"/>
    <property type="match status" value="2"/>
</dbReference>
<evidence type="ECO:0000256" key="3">
    <source>
        <dbReference type="ARBA" id="ARBA00022840"/>
    </source>
</evidence>
<keyword evidence="2 5" id="KW-0547">Nucleotide-binding</keyword>
<dbReference type="AlphaFoldDB" id="V2UXU5"/>
<dbReference type="Gene3D" id="2.60.34.10">
    <property type="entry name" value="Substrate Binding Domain Of DNAk, Chain A, domain 1"/>
    <property type="match status" value="1"/>
</dbReference>
<dbReference type="RefSeq" id="WP_018676803.1">
    <property type="nucleotide sequence ID" value="NZ_AYEV01000025.1"/>
</dbReference>
<dbReference type="SUPFAM" id="SSF100920">
    <property type="entry name" value="Heat shock protein 70kD (HSP70), peptide-binding domain"/>
    <property type="match status" value="1"/>
</dbReference>
<dbReference type="OrthoDB" id="9766019at2"/>
<organism evidence="6 7">
    <name type="scientific">Acinetobacter tjernbergiae DSM 14971 = CIP 107465</name>
    <dbReference type="NCBI Taxonomy" id="1120928"/>
    <lineage>
        <taxon>Bacteria</taxon>
        <taxon>Pseudomonadati</taxon>
        <taxon>Pseudomonadota</taxon>
        <taxon>Gammaproteobacteria</taxon>
        <taxon>Moraxellales</taxon>
        <taxon>Moraxellaceae</taxon>
        <taxon>Acinetobacter</taxon>
    </lineage>
</organism>
<dbReference type="Proteomes" id="UP000017404">
    <property type="component" value="Unassembled WGS sequence"/>
</dbReference>
<dbReference type="InterPro" id="IPR018181">
    <property type="entry name" value="Heat_shock_70_CS"/>
</dbReference>
<dbReference type="PROSITE" id="PS00329">
    <property type="entry name" value="HSP70_2"/>
    <property type="match status" value="1"/>
</dbReference>
<dbReference type="PATRIC" id="fig|1120928.5.peg.2450"/>
<evidence type="ECO:0000256" key="5">
    <source>
        <dbReference type="RuleBase" id="RU003322"/>
    </source>
</evidence>
<reference evidence="6 7" key="1">
    <citation type="submission" date="2013-10" db="EMBL/GenBank/DDBJ databases">
        <title>The Genome Sequence of Acinetobacter tjernbergiae CIP107465.</title>
        <authorList>
            <consortium name="The Broad Institute Genomics Platform"/>
            <consortium name="The Broad Institute Genome Sequencing Center for Infectious Disease"/>
            <person name="Cerqueira G."/>
            <person name="Feldgarden M."/>
            <person name="Courvalin P."/>
            <person name="Grillot-Courvalin C."/>
            <person name="Clermont D."/>
            <person name="Rocha E."/>
            <person name="Yoon E.-J."/>
            <person name="Nemec A."/>
            <person name="Young S.K."/>
            <person name="Zeng Q."/>
            <person name="Gargeya S."/>
            <person name="Fitzgerald M."/>
            <person name="Abouelleil A."/>
            <person name="Alvarado L."/>
            <person name="Berlin A.M."/>
            <person name="Chapman S.B."/>
            <person name="Gainer-Dewar J."/>
            <person name="Goldberg J."/>
            <person name="Gnerre S."/>
            <person name="Griggs A."/>
            <person name="Gujja S."/>
            <person name="Hansen M."/>
            <person name="Howarth C."/>
            <person name="Imamovic A."/>
            <person name="Ireland A."/>
            <person name="Larimer J."/>
            <person name="McCowan C."/>
            <person name="Murphy C."/>
            <person name="Pearson M."/>
            <person name="Poon T.W."/>
            <person name="Priest M."/>
            <person name="Roberts A."/>
            <person name="Saif S."/>
            <person name="Shea T."/>
            <person name="Sykes S."/>
            <person name="Wortman J."/>
            <person name="Nusbaum C."/>
            <person name="Birren B."/>
        </authorList>
    </citation>
    <scope>NUCLEOTIDE SEQUENCE [LARGE SCALE GENOMIC DNA]</scope>
    <source>
        <strain evidence="6 7">CIP 107465</strain>
    </source>
</reference>
<dbReference type="SUPFAM" id="SSF53067">
    <property type="entry name" value="Actin-like ATPase domain"/>
    <property type="match status" value="2"/>
</dbReference>
<dbReference type="PROSITE" id="PS01036">
    <property type="entry name" value="HSP70_3"/>
    <property type="match status" value="1"/>
</dbReference>
<dbReference type="Gene3D" id="3.30.420.40">
    <property type="match status" value="2"/>
</dbReference>
<evidence type="ECO:0000313" key="6">
    <source>
        <dbReference type="EMBL" id="ESK54807.1"/>
    </source>
</evidence>
<dbReference type="STRING" id="202955.GCA_000759995_03265"/>
<evidence type="ECO:0000313" key="7">
    <source>
        <dbReference type="Proteomes" id="UP000017404"/>
    </source>
</evidence>
<protein>
    <submittedName>
        <fullName evidence="6">Uncharacterized protein</fullName>
    </submittedName>
</protein>
<proteinExistence type="inferred from homology"/>
<keyword evidence="3 5" id="KW-0067">ATP-binding</keyword>
<dbReference type="InterPro" id="IPR013126">
    <property type="entry name" value="Hsp_70_fam"/>
</dbReference>
<gene>
    <name evidence="6" type="ORF">F990_02424</name>
</gene>
<dbReference type="InterPro" id="IPR029047">
    <property type="entry name" value="HSP70_peptide-bd_sf"/>
</dbReference>
<keyword evidence="4" id="KW-0143">Chaperone</keyword>
<dbReference type="eggNOG" id="COG0443">
    <property type="taxonomic scope" value="Bacteria"/>
</dbReference>
<comment type="similarity">
    <text evidence="1 5">Belongs to the heat shock protein 70 family.</text>
</comment>
<dbReference type="EMBL" id="AYEV01000025">
    <property type="protein sequence ID" value="ESK54807.1"/>
    <property type="molecule type" value="Genomic_DNA"/>
</dbReference>
<dbReference type="PANTHER" id="PTHR19375">
    <property type="entry name" value="HEAT SHOCK PROTEIN 70KDA"/>
    <property type="match status" value="1"/>
</dbReference>
<name>V2UXU5_9GAMM</name>
<evidence type="ECO:0000256" key="4">
    <source>
        <dbReference type="ARBA" id="ARBA00023186"/>
    </source>
</evidence>
<comment type="caution">
    <text evidence="6">The sequence shown here is derived from an EMBL/GenBank/DDBJ whole genome shotgun (WGS) entry which is preliminary data.</text>
</comment>
<dbReference type="Gene3D" id="3.90.640.10">
    <property type="entry name" value="Actin, Chain A, domain 4"/>
    <property type="match status" value="1"/>
</dbReference>